<dbReference type="OrthoDB" id="6236007at2759"/>
<dbReference type="Gene3D" id="2.10.25.10">
    <property type="entry name" value="Laminin"/>
    <property type="match status" value="2"/>
</dbReference>
<proteinExistence type="predicted"/>
<feature type="signal peptide" evidence="2">
    <location>
        <begin position="1"/>
        <end position="22"/>
    </location>
</feature>
<dbReference type="Pfam" id="PF01826">
    <property type="entry name" value="TIL"/>
    <property type="match status" value="1"/>
</dbReference>
<evidence type="ECO:0000313" key="5">
    <source>
        <dbReference type="Proteomes" id="UP000218231"/>
    </source>
</evidence>
<organism evidence="4 5">
    <name type="scientific">Diploscapter pachys</name>
    <dbReference type="NCBI Taxonomy" id="2018661"/>
    <lineage>
        <taxon>Eukaryota</taxon>
        <taxon>Metazoa</taxon>
        <taxon>Ecdysozoa</taxon>
        <taxon>Nematoda</taxon>
        <taxon>Chromadorea</taxon>
        <taxon>Rhabditida</taxon>
        <taxon>Rhabditina</taxon>
        <taxon>Rhabditomorpha</taxon>
        <taxon>Rhabditoidea</taxon>
        <taxon>Rhabditidae</taxon>
        <taxon>Diploscapter</taxon>
    </lineage>
</organism>
<accession>A0A2A2JG47</accession>
<evidence type="ECO:0000256" key="1">
    <source>
        <dbReference type="ARBA" id="ARBA00023157"/>
    </source>
</evidence>
<dbReference type="InterPro" id="IPR051368">
    <property type="entry name" value="SerProtInhib-TIL_Domain"/>
</dbReference>
<reference evidence="4 5" key="1">
    <citation type="journal article" date="2017" name="Curr. Biol.">
        <title>Genome architecture and evolution of a unichromosomal asexual nematode.</title>
        <authorList>
            <person name="Fradin H."/>
            <person name="Zegar C."/>
            <person name="Gutwein M."/>
            <person name="Lucas J."/>
            <person name="Kovtun M."/>
            <person name="Corcoran D."/>
            <person name="Baugh L.R."/>
            <person name="Kiontke K."/>
            <person name="Gunsalus K."/>
            <person name="Fitch D.H."/>
            <person name="Piano F."/>
        </authorList>
    </citation>
    <scope>NUCLEOTIDE SEQUENCE [LARGE SCALE GENOMIC DNA]</scope>
    <source>
        <strain evidence="4">PF1309</strain>
    </source>
</reference>
<evidence type="ECO:0000313" key="4">
    <source>
        <dbReference type="EMBL" id="PAV60635.1"/>
    </source>
</evidence>
<feature type="domain" description="TIL" evidence="3">
    <location>
        <begin position="119"/>
        <end position="173"/>
    </location>
</feature>
<dbReference type="CDD" id="cd19941">
    <property type="entry name" value="TIL"/>
    <property type="match status" value="2"/>
</dbReference>
<evidence type="ECO:0000259" key="3">
    <source>
        <dbReference type="Pfam" id="PF01826"/>
    </source>
</evidence>
<feature type="chain" id="PRO_5012652125" description="TIL domain-containing protein" evidence="2">
    <location>
        <begin position="23"/>
        <end position="287"/>
    </location>
</feature>
<sequence>MLKLEKFGALTGLLIGVSFIIAQNNGNTIDRRCQWPNEEWLFCGPGCGEKHCVGDRMAHMMPSNMTCNEPCQPDCFCKSGYQRWAAGGPCVPSCAEGNPFRPISNDERVDVIDTRCRWPNEVWYRCNRACEEMLCNGQQRGSTMNNCDRSCKSGCFCRPGYVRVAASDACVESCSNINHGGPISRKKRQIHPPLTCAVVLCAPGHFCVETEDGPTCEPSRQCPENQEWSGCHTRCEPSCTDRNPVGCVDLYKDENFFYSAYKIFILKSESHQVSSISINVDLKKENF</sequence>
<gene>
    <name evidence="4" type="ORF">WR25_14406</name>
</gene>
<keyword evidence="2" id="KW-0732">Signal</keyword>
<dbReference type="InterPro" id="IPR002919">
    <property type="entry name" value="TIL_dom"/>
</dbReference>
<comment type="caution">
    <text evidence="4">The sequence shown here is derived from an EMBL/GenBank/DDBJ whole genome shotgun (WGS) entry which is preliminary data.</text>
</comment>
<dbReference type="AlphaFoldDB" id="A0A2A2JG47"/>
<keyword evidence="5" id="KW-1185">Reference proteome</keyword>
<dbReference type="EMBL" id="LIAE01010455">
    <property type="protein sequence ID" value="PAV60635.1"/>
    <property type="molecule type" value="Genomic_DNA"/>
</dbReference>
<name>A0A2A2JG47_9BILA</name>
<keyword evidence="1" id="KW-1015">Disulfide bond</keyword>
<dbReference type="PANTHER" id="PTHR23259:SF70">
    <property type="entry name" value="ACCESSORY GLAND PROTEIN ACP62F-RELATED"/>
    <property type="match status" value="1"/>
</dbReference>
<dbReference type="Proteomes" id="UP000218231">
    <property type="component" value="Unassembled WGS sequence"/>
</dbReference>
<evidence type="ECO:0000256" key="2">
    <source>
        <dbReference type="SAM" id="SignalP"/>
    </source>
</evidence>
<dbReference type="PANTHER" id="PTHR23259">
    <property type="entry name" value="RIDDLE"/>
    <property type="match status" value="1"/>
</dbReference>
<protein>
    <recommendedName>
        <fullName evidence="3">TIL domain-containing protein</fullName>
    </recommendedName>
</protein>